<gene>
    <name evidence="2" type="ORF">BTN49_0733</name>
</gene>
<comment type="caution">
    <text evidence="2">The sequence shown here is derived from an EMBL/GenBank/DDBJ whole genome shotgun (WGS) entry which is preliminary data.</text>
</comment>
<evidence type="ECO:0000256" key="1">
    <source>
        <dbReference type="SAM" id="MobiDB-lite"/>
    </source>
</evidence>
<feature type="region of interest" description="Disordered" evidence="1">
    <location>
        <begin position="1"/>
        <end position="59"/>
    </location>
</feature>
<organism evidence="2 3">
    <name type="scientific">Candidatus Enterovibrio escicola</name>
    <dbReference type="NCBI Taxonomy" id="1927127"/>
    <lineage>
        <taxon>Bacteria</taxon>
        <taxon>Pseudomonadati</taxon>
        <taxon>Pseudomonadota</taxon>
        <taxon>Gammaproteobacteria</taxon>
        <taxon>Vibrionales</taxon>
        <taxon>Vibrionaceae</taxon>
        <taxon>Enterovibrio</taxon>
    </lineage>
</organism>
<evidence type="ECO:0000313" key="2">
    <source>
        <dbReference type="EMBL" id="PCS23764.1"/>
    </source>
</evidence>
<feature type="compositionally biased region" description="Basic and acidic residues" evidence="1">
    <location>
        <begin position="29"/>
        <end position="39"/>
    </location>
</feature>
<dbReference type="AlphaFoldDB" id="A0A2A5T6I7"/>
<dbReference type="EMBL" id="NBYY01000009">
    <property type="protein sequence ID" value="PCS23764.1"/>
    <property type="molecule type" value="Genomic_DNA"/>
</dbReference>
<evidence type="ECO:0000313" key="3">
    <source>
        <dbReference type="Proteomes" id="UP000219020"/>
    </source>
</evidence>
<protein>
    <submittedName>
        <fullName evidence="2">Uncharacterized protein</fullName>
    </submittedName>
</protein>
<name>A0A2A5T6I7_9GAMM</name>
<accession>A0A2A5T6I7</accession>
<dbReference type="Proteomes" id="UP000219020">
    <property type="component" value="Unassembled WGS sequence"/>
</dbReference>
<sequence>MQKHPSAMSEFRVLSQPINGKEASSIVTKGRDKIDMEKTSKKRRQPLKTRSPLMSDHRL</sequence>
<reference evidence="3" key="1">
    <citation type="submission" date="2017-04" db="EMBL/GenBank/DDBJ databases">
        <title>Genome evolution of the luminous symbionts of deep sea anglerfish.</title>
        <authorList>
            <person name="Hendry T.A."/>
        </authorList>
    </citation>
    <scope>NUCLEOTIDE SEQUENCE [LARGE SCALE GENOMIC DNA]</scope>
</reference>
<proteinExistence type="predicted"/>
<keyword evidence="3" id="KW-1185">Reference proteome</keyword>